<keyword evidence="11" id="KW-1185">Reference proteome</keyword>
<dbReference type="SMART" id="SM00382">
    <property type="entry name" value="AAA"/>
    <property type="match status" value="1"/>
</dbReference>
<dbReference type="InterPro" id="IPR017871">
    <property type="entry name" value="ABC_transporter-like_CS"/>
</dbReference>
<dbReference type="FunFam" id="1.20.1560.10:FF:000154">
    <property type="entry name" value="HAlF transporter (PGP related)"/>
    <property type="match status" value="1"/>
</dbReference>
<dbReference type="GO" id="GO:0016020">
    <property type="term" value="C:membrane"/>
    <property type="evidence" value="ECO:0007669"/>
    <property type="project" value="UniProtKB-SubCell"/>
</dbReference>
<keyword evidence="5 7" id="KW-1133">Transmembrane helix</keyword>
<evidence type="ECO:0008006" key="12">
    <source>
        <dbReference type="Google" id="ProtNLM"/>
    </source>
</evidence>
<keyword evidence="4" id="KW-0067">ATP-binding</keyword>
<dbReference type="GO" id="GO:0005524">
    <property type="term" value="F:ATP binding"/>
    <property type="evidence" value="ECO:0007669"/>
    <property type="project" value="UniProtKB-KW"/>
</dbReference>
<feature type="non-terminal residue" evidence="10">
    <location>
        <position position="1"/>
    </location>
</feature>
<sequence>QEDDEVAITKKEQILILLRYSIENWPWLLLGTTLTTATAAVQVAIPHYKSEVMNGITAIQDSVDIFFSAKILAALTVISMVLTGARNSCFSRVNARTVCRMRKDLFSAVISQEIGFFDKHKSGEIVSRLTSDVNSLAGRLETNCNYSFRTILTLIGKLVFMISISWQLTLINFIAFPMIIFTAKFCGEFCDLLGDMTGEATADAHSTADEIVSTIRTVRSFAAEGIVTKKFEDVMSKEEEIAKKESIAMMGFHISSELYHNFIYVVVLMYGAHLSTTGRIDSASLVSFMMYQIQIGDHIEALAWAFPEFMGTLGKSRKFCQFLKRKPRIRTDGEVTTEVKHTHKHTHTPHTHKHTYTHIYSQTLSLHIRAGETLALVGPSGGGKSTIVAMLERFYDPDEGEIQLDGVPLRDYDHEYFHRKIALVAQEPVLYDCSVRENIAFGFEATEEDIIAAAKMANAHEFVMGLDRGYETSCGEKGTQMSGGQKQRIAIARALVRNPSVLILDEATSALDNYSEQIVQEAMQRCAANRTVIVIAHRLSTIEKADRIAVIDKGSVVQV</sequence>
<evidence type="ECO:0000256" key="2">
    <source>
        <dbReference type="ARBA" id="ARBA00022692"/>
    </source>
</evidence>
<evidence type="ECO:0000256" key="7">
    <source>
        <dbReference type="SAM" id="Phobius"/>
    </source>
</evidence>
<accession>A0AAV5VSX4</accession>
<keyword evidence="6 7" id="KW-0472">Membrane</keyword>
<dbReference type="SUPFAM" id="SSF90123">
    <property type="entry name" value="ABC transporter transmembrane region"/>
    <property type="match status" value="1"/>
</dbReference>
<dbReference type="InterPro" id="IPR011527">
    <property type="entry name" value="ABC1_TM_dom"/>
</dbReference>
<dbReference type="AlphaFoldDB" id="A0AAV5VSX4"/>
<dbReference type="PROSITE" id="PS50893">
    <property type="entry name" value="ABC_TRANSPORTER_2"/>
    <property type="match status" value="1"/>
</dbReference>
<keyword evidence="2 7" id="KW-0812">Transmembrane</keyword>
<dbReference type="InterPro" id="IPR003439">
    <property type="entry name" value="ABC_transporter-like_ATP-bd"/>
</dbReference>
<dbReference type="Proteomes" id="UP001432322">
    <property type="component" value="Unassembled WGS sequence"/>
</dbReference>
<comment type="subcellular location">
    <subcellularLocation>
        <location evidence="1">Membrane</location>
        <topology evidence="1">Multi-pass membrane protein</topology>
    </subcellularLocation>
</comment>
<dbReference type="InterPro" id="IPR003593">
    <property type="entry name" value="AAA+_ATPase"/>
</dbReference>
<feature type="transmembrane region" description="Helical" evidence="7">
    <location>
        <begin position="25"/>
        <end position="45"/>
    </location>
</feature>
<evidence type="ECO:0000256" key="1">
    <source>
        <dbReference type="ARBA" id="ARBA00004141"/>
    </source>
</evidence>
<dbReference type="SUPFAM" id="SSF52540">
    <property type="entry name" value="P-loop containing nucleoside triphosphate hydrolases"/>
    <property type="match status" value="1"/>
</dbReference>
<feature type="non-terminal residue" evidence="10">
    <location>
        <position position="559"/>
    </location>
</feature>
<feature type="transmembrane region" description="Helical" evidence="7">
    <location>
        <begin position="158"/>
        <end position="181"/>
    </location>
</feature>
<gene>
    <name evidence="10" type="ORF">PFISCL1PPCAC_12715</name>
</gene>
<dbReference type="InterPro" id="IPR039421">
    <property type="entry name" value="Type_1_exporter"/>
</dbReference>
<dbReference type="CDD" id="cd18572">
    <property type="entry name" value="ABC_6TM_TAP"/>
    <property type="match status" value="1"/>
</dbReference>
<dbReference type="FunFam" id="3.40.50.300:FF:000218">
    <property type="entry name" value="Multidrug ABC transporter ATP-binding protein"/>
    <property type="match status" value="1"/>
</dbReference>
<protein>
    <recommendedName>
        <fullName evidence="12">ABC transporter ATP-binding protein</fullName>
    </recommendedName>
</protein>
<evidence type="ECO:0000256" key="4">
    <source>
        <dbReference type="ARBA" id="ARBA00022840"/>
    </source>
</evidence>
<name>A0AAV5VSX4_9BILA</name>
<dbReference type="GO" id="GO:0016887">
    <property type="term" value="F:ATP hydrolysis activity"/>
    <property type="evidence" value="ECO:0007669"/>
    <property type="project" value="InterPro"/>
</dbReference>
<feature type="transmembrane region" description="Helical" evidence="7">
    <location>
        <begin position="65"/>
        <end position="85"/>
    </location>
</feature>
<dbReference type="Gene3D" id="1.20.1560.10">
    <property type="entry name" value="ABC transporter type 1, transmembrane domain"/>
    <property type="match status" value="1"/>
</dbReference>
<proteinExistence type="predicted"/>
<dbReference type="InterPro" id="IPR036640">
    <property type="entry name" value="ABC1_TM_sf"/>
</dbReference>
<dbReference type="Pfam" id="PF00664">
    <property type="entry name" value="ABC_membrane"/>
    <property type="match status" value="1"/>
</dbReference>
<feature type="domain" description="ABC transmembrane type-1" evidence="9">
    <location>
        <begin position="29"/>
        <end position="311"/>
    </location>
</feature>
<dbReference type="PANTHER" id="PTHR43394:SF14">
    <property type="entry name" value="TRANSPORTER 2, ATP BINDING CASSETTE SUBFAMILY B"/>
    <property type="match status" value="1"/>
</dbReference>
<dbReference type="Pfam" id="PF00005">
    <property type="entry name" value="ABC_tran"/>
    <property type="match status" value="1"/>
</dbReference>
<evidence type="ECO:0000256" key="6">
    <source>
        <dbReference type="ARBA" id="ARBA00023136"/>
    </source>
</evidence>
<dbReference type="EMBL" id="BTSY01000004">
    <property type="protein sequence ID" value="GMT21418.1"/>
    <property type="molecule type" value="Genomic_DNA"/>
</dbReference>
<comment type="caution">
    <text evidence="10">The sequence shown here is derived from an EMBL/GenBank/DDBJ whole genome shotgun (WGS) entry which is preliminary data.</text>
</comment>
<dbReference type="InterPro" id="IPR027417">
    <property type="entry name" value="P-loop_NTPase"/>
</dbReference>
<evidence type="ECO:0000313" key="11">
    <source>
        <dbReference type="Proteomes" id="UP001432322"/>
    </source>
</evidence>
<organism evidence="10 11">
    <name type="scientific">Pristionchus fissidentatus</name>
    <dbReference type="NCBI Taxonomy" id="1538716"/>
    <lineage>
        <taxon>Eukaryota</taxon>
        <taxon>Metazoa</taxon>
        <taxon>Ecdysozoa</taxon>
        <taxon>Nematoda</taxon>
        <taxon>Chromadorea</taxon>
        <taxon>Rhabditida</taxon>
        <taxon>Rhabditina</taxon>
        <taxon>Diplogasteromorpha</taxon>
        <taxon>Diplogasteroidea</taxon>
        <taxon>Neodiplogasteridae</taxon>
        <taxon>Pristionchus</taxon>
    </lineage>
</organism>
<keyword evidence="3" id="KW-0547">Nucleotide-binding</keyword>
<evidence type="ECO:0000256" key="3">
    <source>
        <dbReference type="ARBA" id="ARBA00022741"/>
    </source>
</evidence>
<dbReference type="Gene3D" id="3.40.50.300">
    <property type="entry name" value="P-loop containing nucleotide triphosphate hydrolases"/>
    <property type="match status" value="1"/>
</dbReference>
<dbReference type="PROSITE" id="PS50929">
    <property type="entry name" value="ABC_TM1F"/>
    <property type="match status" value="1"/>
</dbReference>
<reference evidence="10" key="1">
    <citation type="submission" date="2023-10" db="EMBL/GenBank/DDBJ databases">
        <title>Genome assembly of Pristionchus species.</title>
        <authorList>
            <person name="Yoshida K."/>
            <person name="Sommer R.J."/>
        </authorList>
    </citation>
    <scope>NUCLEOTIDE SEQUENCE</scope>
    <source>
        <strain evidence="10">RS5133</strain>
    </source>
</reference>
<feature type="domain" description="ABC transporter" evidence="8">
    <location>
        <begin position="346"/>
        <end position="559"/>
    </location>
</feature>
<evidence type="ECO:0000313" key="10">
    <source>
        <dbReference type="EMBL" id="GMT21418.1"/>
    </source>
</evidence>
<dbReference type="PANTHER" id="PTHR43394">
    <property type="entry name" value="ATP-DEPENDENT PERMEASE MDL1, MITOCHONDRIAL"/>
    <property type="match status" value="1"/>
</dbReference>
<evidence type="ECO:0000259" key="8">
    <source>
        <dbReference type="PROSITE" id="PS50893"/>
    </source>
</evidence>
<evidence type="ECO:0000256" key="5">
    <source>
        <dbReference type="ARBA" id="ARBA00022989"/>
    </source>
</evidence>
<dbReference type="PROSITE" id="PS00211">
    <property type="entry name" value="ABC_TRANSPORTER_1"/>
    <property type="match status" value="1"/>
</dbReference>
<dbReference type="GO" id="GO:0015421">
    <property type="term" value="F:ABC-type oligopeptide transporter activity"/>
    <property type="evidence" value="ECO:0007669"/>
    <property type="project" value="TreeGrafter"/>
</dbReference>
<evidence type="ECO:0000259" key="9">
    <source>
        <dbReference type="PROSITE" id="PS50929"/>
    </source>
</evidence>